<evidence type="ECO:0000313" key="3">
    <source>
        <dbReference type="Proteomes" id="UP001597138"/>
    </source>
</evidence>
<evidence type="ECO:0000256" key="1">
    <source>
        <dbReference type="SAM" id="SignalP"/>
    </source>
</evidence>
<accession>A0ABW4HI88</accession>
<dbReference type="Proteomes" id="UP001597138">
    <property type="component" value="Unassembled WGS sequence"/>
</dbReference>
<comment type="caution">
    <text evidence="2">The sequence shown here is derived from an EMBL/GenBank/DDBJ whole genome shotgun (WGS) entry which is preliminary data.</text>
</comment>
<proteinExistence type="predicted"/>
<keyword evidence="3" id="KW-1185">Reference proteome</keyword>
<dbReference type="EMBL" id="JBHUDZ010000018">
    <property type="protein sequence ID" value="MFD1605065.1"/>
    <property type="molecule type" value="Genomic_DNA"/>
</dbReference>
<keyword evidence="1" id="KW-0732">Signal</keyword>
<organism evidence="2 3">
    <name type="scientific">Flavobacterium artemisiae</name>
    <dbReference type="NCBI Taxonomy" id="2126556"/>
    <lineage>
        <taxon>Bacteria</taxon>
        <taxon>Pseudomonadati</taxon>
        <taxon>Bacteroidota</taxon>
        <taxon>Flavobacteriia</taxon>
        <taxon>Flavobacteriales</taxon>
        <taxon>Flavobacteriaceae</taxon>
        <taxon>Flavobacterium</taxon>
    </lineage>
</organism>
<feature type="signal peptide" evidence="1">
    <location>
        <begin position="1"/>
        <end position="18"/>
    </location>
</feature>
<gene>
    <name evidence="2" type="ORF">ACFSC2_20170</name>
</gene>
<evidence type="ECO:0000313" key="2">
    <source>
        <dbReference type="EMBL" id="MFD1605065.1"/>
    </source>
</evidence>
<reference evidence="3" key="1">
    <citation type="journal article" date="2019" name="Int. J. Syst. Evol. Microbiol.">
        <title>The Global Catalogue of Microorganisms (GCM) 10K type strain sequencing project: providing services to taxonomists for standard genome sequencing and annotation.</title>
        <authorList>
            <consortium name="The Broad Institute Genomics Platform"/>
            <consortium name="The Broad Institute Genome Sequencing Center for Infectious Disease"/>
            <person name="Wu L."/>
            <person name="Ma J."/>
        </authorList>
    </citation>
    <scope>NUCLEOTIDE SEQUENCE [LARGE SCALE GENOMIC DNA]</scope>
    <source>
        <strain evidence="3">CCUG 70865</strain>
    </source>
</reference>
<dbReference type="RefSeq" id="WP_379812803.1">
    <property type="nucleotide sequence ID" value="NZ_JBHUDZ010000018.1"/>
</dbReference>
<feature type="chain" id="PRO_5046479705" evidence="1">
    <location>
        <begin position="19"/>
        <end position="65"/>
    </location>
</feature>
<name>A0ABW4HI88_9FLAO</name>
<sequence length="65" mass="7403">MKNKLKIVLLFIPFVFFANCKKSSQNLPAKEILAKDPTVTKNGALIEKNYIVVKTSKLLKVKLRK</sequence>
<protein>
    <submittedName>
        <fullName evidence="2">Uncharacterized protein</fullName>
    </submittedName>
</protein>